<comment type="caution">
    <text evidence="13">The sequence shown here is derived from an EMBL/GenBank/DDBJ whole genome shotgun (WGS) entry which is preliminary data.</text>
</comment>
<dbReference type="GO" id="GO:0000287">
    <property type="term" value="F:magnesium ion binding"/>
    <property type="evidence" value="ECO:0007669"/>
    <property type="project" value="UniProtKB-UniRule"/>
</dbReference>
<evidence type="ECO:0000256" key="7">
    <source>
        <dbReference type="ARBA" id="ARBA00047851"/>
    </source>
</evidence>
<dbReference type="Gene3D" id="3.20.20.70">
    <property type="entry name" value="Aldolase class I"/>
    <property type="match status" value="1"/>
</dbReference>
<feature type="binding site" evidence="9">
    <location>
        <begin position="138"/>
        <end position="140"/>
    </location>
    <ligand>
        <name>2-[(2R,5Z)-2-carboxy-4-methylthiazol-5(2H)-ylidene]ethyl phosphate</name>
        <dbReference type="ChEBI" id="CHEBI:62899"/>
    </ligand>
</feature>
<keyword evidence="4 9" id="KW-0460">Magnesium</keyword>
<dbReference type="FunFam" id="3.20.20.70:FF:000096">
    <property type="entry name" value="Thiamine-phosphate synthase"/>
    <property type="match status" value="1"/>
</dbReference>
<keyword evidence="5 9" id="KW-0784">Thiamine biosynthesis</keyword>
<dbReference type="InterPro" id="IPR022998">
    <property type="entry name" value="ThiamineP_synth_TenI"/>
</dbReference>
<comment type="function">
    <text evidence="9">Condenses 4-methyl-5-(beta-hydroxyethyl)thiazole monophosphate (THZ-P) and 2-methyl-4-amino-5-hydroxymethyl pyrimidine pyrophosphate (HMP-PP) to form thiamine monophosphate (TMP).</text>
</comment>
<comment type="similarity">
    <text evidence="9 10">Belongs to the thiamine-phosphate synthase family.</text>
</comment>
<feature type="binding site" evidence="9">
    <location>
        <begin position="189"/>
        <end position="190"/>
    </location>
    <ligand>
        <name>2-[(2R,5Z)-2-carboxy-4-methylthiazol-5(2H)-ylidene]ethyl phosphate</name>
        <dbReference type="ChEBI" id="CHEBI:62899"/>
    </ligand>
</feature>
<evidence type="ECO:0000256" key="2">
    <source>
        <dbReference type="ARBA" id="ARBA00022679"/>
    </source>
</evidence>
<evidence type="ECO:0000256" key="3">
    <source>
        <dbReference type="ARBA" id="ARBA00022723"/>
    </source>
</evidence>
<dbReference type="InterPro" id="IPR034291">
    <property type="entry name" value="TMP_synthase"/>
</dbReference>
<dbReference type="NCBIfam" id="TIGR00693">
    <property type="entry name" value="thiE"/>
    <property type="match status" value="1"/>
</dbReference>
<evidence type="ECO:0000313" key="14">
    <source>
        <dbReference type="Proteomes" id="UP000243688"/>
    </source>
</evidence>
<keyword evidence="3 9" id="KW-0479">Metal-binding</keyword>
<feature type="binding site" evidence="9">
    <location>
        <position position="112"/>
    </location>
    <ligand>
        <name>4-amino-2-methyl-5-(diphosphooxymethyl)pyrimidine</name>
        <dbReference type="ChEBI" id="CHEBI:57841"/>
    </ligand>
</feature>
<feature type="domain" description="Thiamine phosphate synthase/TenI" evidence="12">
    <location>
        <begin position="11"/>
        <end position="192"/>
    </location>
</feature>
<dbReference type="SUPFAM" id="SSF51391">
    <property type="entry name" value="Thiamin phosphate synthase"/>
    <property type="match status" value="1"/>
</dbReference>
<feature type="binding site" evidence="9">
    <location>
        <position position="141"/>
    </location>
    <ligand>
        <name>4-amino-2-methyl-5-(diphosphooxymethyl)pyrimidine</name>
        <dbReference type="ChEBI" id="CHEBI:57841"/>
    </ligand>
</feature>
<feature type="binding site" evidence="9">
    <location>
        <position position="93"/>
    </location>
    <ligand>
        <name>Mg(2+)</name>
        <dbReference type="ChEBI" id="CHEBI:18420"/>
    </ligand>
</feature>
<accession>A0A2A6E3Q2</accession>
<evidence type="ECO:0000256" key="8">
    <source>
        <dbReference type="ARBA" id="ARBA00047883"/>
    </source>
</evidence>
<dbReference type="CDD" id="cd00564">
    <property type="entry name" value="TMP_TenI"/>
    <property type="match status" value="1"/>
</dbReference>
<evidence type="ECO:0000256" key="1">
    <source>
        <dbReference type="ARBA" id="ARBA00005165"/>
    </source>
</evidence>
<dbReference type="GO" id="GO:0009228">
    <property type="term" value="P:thiamine biosynthetic process"/>
    <property type="evidence" value="ECO:0007669"/>
    <property type="project" value="UniProtKB-KW"/>
</dbReference>
<dbReference type="AlphaFoldDB" id="A0A2A6E3Q2"/>
<protein>
    <recommendedName>
        <fullName evidence="9">Thiamine-phosphate synthase</fullName>
        <shortName evidence="9">TP synthase</shortName>
        <shortName evidence="9">TPS</shortName>
        <ecNumber evidence="9">2.5.1.3</ecNumber>
    </recommendedName>
    <alternativeName>
        <fullName evidence="9">Thiamine-phosphate pyrophosphorylase</fullName>
        <shortName evidence="9">TMP pyrophosphorylase</shortName>
        <shortName evidence="9">TMP-PPase</shortName>
    </alternativeName>
</protein>
<evidence type="ECO:0000256" key="10">
    <source>
        <dbReference type="RuleBase" id="RU003826"/>
    </source>
</evidence>
<dbReference type="PANTHER" id="PTHR20857">
    <property type="entry name" value="THIAMINE-PHOSPHATE PYROPHOSPHORYLASE"/>
    <property type="match status" value="1"/>
</dbReference>
<dbReference type="EMBL" id="MOXJ01000001">
    <property type="protein sequence ID" value="PDO11760.1"/>
    <property type="molecule type" value="Genomic_DNA"/>
</dbReference>
<evidence type="ECO:0000256" key="5">
    <source>
        <dbReference type="ARBA" id="ARBA00022977"/>
    </source>
</evidence>
<dbReference type="InterPro" id="IPR036206">
    <property type="entry name" value="ThiamineP_synth_sf"/>
</dbReference>
<dbReference type="Pfam" id="PF02581">
    <property type="entry name" value="TMP-TENI"/>
    <property type="match status" value="1"/>
</dbReference>
<comment type="catalytic activity">
    <reaction evidence="6 9 10">
        <text>4-methyl-5-(2-phosphooxyethyl)-thiazole + 4-amino-2-methyl-5-(diphosphooxymethyl)pyrimidine + H(+) = thiamine phosphate + diphosphate</text>
        <dbReference type="Rhea" id="RHEA:22328"/>
        <dbReference type="ChEBI" id="CHEBI:15378"/>
        <dbReference type="ChEBI" id="CHEBI:33019"/>
        <dbReference type="ChEBI" id="CHEBI:37575"/>
        <dbReference type="ChEBI" id="CHEBI:57841"/>
        <dbReference type="ChEBI" id="CHEBI:58296"/>
        <dbReference type="EC" id="2.5.1.3"/>
    </reaction>
</comment>
<dbReference type="InterPro" id="IPR013785">
    <property type="entry name" value="Aldolase_TIM"/>
</dbReference>
<gene>
    <name evidence="9" type="primary">thiE</name>
    <name evidence="13" type="ORF">BLM47_01300</name>
</gene>
<comment type="pathway">
    <text evidence="1 9 11">Cofactor biosynthesis; thiamine diphosphate biosynthesis; thiamine phosphate from 4-amino-2-methyl-5-diphosphomethylpyrimidine and 4-methyl-5-(2-phosphoethyl)-thiazole: step 1/1.</text>
</comment>
<reference evidence="13 14" key="1">
    <citation type="submission" date="2016-12" db="EMBL/GenBank/DDBJ databases">
        <title>Candidatus Reconcilibacillus cellulovorans genome.</title>
        <authorList>
            <person name="Kolinko S."/>
            <person name="Wu Y.-W."/>
            <person name="Tachea F."/>
            <person name="Denzel E."/>
            <person name="Hiras J."/>
            <person name="Baecker N."/>
            <person name="Chan L.J."/>
            <person name="Eichorst S.A."/>
            <person name="Frey D."/>
            <person name="Adams P.D."/>
            <person name="Pray T."/>
            <person name="Tanjore D."/>
            <person name="Petzold C.J."/>
            <person name="Gladden J.M."/>
            <person name="Simmons B.A."/>
            <person name="Singer S.W."/>
        </authorList>
    </citation>
    <scope>NUCLEOTIDE SEQUENCE [LARGE SCALE GENOMIC DNA]</scope>
    <source>
        <strain evidence="13">JTherm</strain>
    </source>
</reference>
<keyword evidence="2 9" id="KW-0808">Transferase</keyword>
<evidence type="ECO:0000313" key="13">
    <source>
        <dbReference type="EMBL" id="PDO11760.1"/>
    </source>
</evidence>
<dbReference type="EC" id="2.5.1.3" evidence="9"/>
<sequence>MSGSLRDWLRVYLIMGEMESKGKRAEEVLEAALEGGVTCFQFREKKMPIPEQLALGRRLRALCRKRGVPFLVNDRVDVAMLLEADGVHLGQDDVPCLEARRLLGPGKVIGVSAGNWDEVRSALAQKPDYLSVGPVYATSTKPDAGAPIGTLLIRELKASTDVPIVGIGGIHAANAAAVMIAGADGVAVVSAIADQPDPAQAARLLVQAVRRYAKN</sequence>
<feature type="binding site" evidence="9">
    <location>
        <begin position="41"/>
        <end position="45"/>
    </location>
    <ligand>
        <name>4-amino-2-methyl-5-(diphosphooxymethyl)pyrimidine</name>
        <dbReference type="ChEBI" id="CHEBI:57841"/>
    </ligand>
</feature>
<evidence type="ECO:0000256" key="11">
    <source>
        <dbReference type="RuleBase" id="RU004253"/>
    </source>
</evidence>
<proteinExistence type="inferred from homology"/>
<dbReference type="Proteomes" id="UP000243688">
    <property type="component" value="Unassembled WGS sequence"/>
</dbReference>
<dbReference type="GO" id="GO:0009229">
    <property type="term" value="P:thiamine diphosphate biosynthetic process"/>
    <property type="evidence" value="ECO:0007669"/>
    <property type="project" value="UniProtKB-UniRule"/>
</dbReference>
<dbReference type="HAMAP" id="MF_00097">
    <property type="entry name" value="TMP_synthase"/>
    <property type="match status" value="1"/>
</dbReference>
<organism evidence="13 14">
    <name type="scientific">Candidatus Reconcilbacillus cellulovorans</name>
    <dbReference type="NCBI Taxonomy" id="1906605"/>
    <lineage>
        <taxon>Bacteria</taxon>
        <taxon>Bacillati</taxon>
        <taxon>Bacillota</taxon>
        <taxon>Bacilli</taxon>
        <taxon>Bacillales</taxon>
        <taxon>Paenibacillaceae</taxon>
        <taxon>Candidatus Reconcilbacillus</taxon>
    </lineage>
</organism>
<evidence type="ECO:0000259" key="12">
    <source>
        <dbReference type="Pfam" id="PF02581"/>
    </source>
</evidence>
<name>A0A2A6E3Q2_9BACL</name>
<comment type="cofactor">
    <cofactor evidence="9">
        <name>Mg(2+)</name>
        <dbReference type="ChEBI" id="CHEBI:18420"/>
    </cofactor>
    <text evidence="9">Binds 1 Mg(2+) ion per subunit.</text>
</comment>
<evidence type="ECO:0000256" key="9">
    <source>
        <dbReference type="HAMAP-Rule" id="MF_00097"/>
    </source>
</evidence>
<feature type="binding site" evidence="9">
    <location>
        <position position="74"/>
    </location>
    <ligand>
        <name>Mg(2+)</name>
        <dbReference type="ChEBI" id="CHEBI:18420"/>
    </ligand>
</feature>
<evidence type="ECO:0000256" key="6">
    <source>
        <dbReference type="ARBA" id="ARBA00047334"/>
    </source>
</evidence>
<dbReference type="GO" id="GO:0005737">
    <property type="term" value="C:cytoplasm"/>
    <property type="evidence" value="ECO:0007669"/>
    <property type="project" value="TreeGrafter"/>
</dbReference>
<evidence type="ECO:0000256" key="4">
    <source>
        <dbReference type="ARBA" id="ARBA00022842"/>
    </source>
</evidence>
<feature type="binding site" evidence="9">
    <location>
        <position position="73"/>
    </location>
    <ligand>
        <name>4-amino-2-methyl-5-(diphosphooxymethyl)pyrimidine</name>
        <dbReference type="ChEBI" id="CHEBI:57841"/>
    </ligand>
</feature>
<comment type="catalytic activity">
    <reaction evidence="8 9 10">
        <text>2-[(2R,5Z)-2-carboxy-4-methylthiazol-5(2H)-ylidene]ethyl phosphate + 4-amino-2-methyl-5-(diphosphooxymethyl)pyrimidine + 2 H(+) = thiamine phosphate + CO2 + diphosphate</text>
        <dbReference type="Rhea" id="RHEA:47844"/>
        <dbReference type="ChEBI" id="CHEBI:15378"/>
        <dbReference type="ChEBI" id="CHEBI:16526"/>
        <dbReference type="ChEBI" id="CHEBI:33019"/>
        <dbReference type="ChEBI" id="CHEBI:37575"/>
        <dbReference type="ChEBI" id="CHEBI:57841"/>
        <dbReference type="ChEBI" id="CHEBI:62899"/>
        <dbReference type="EC" id="2.5.1.3"/>
    </reaction>
</comment>
<comment type="catalytic activity">
    <reaction evidence="7 9 10">
        <text>2-(2-carboxy-4-methylthiazol-5-yl)ethyl phosphate + 4-amino-2-methyl-5-(diphosphooxymethyl)pyrimidine + 2 H(+) = thiamine phosphate + CO2 + diphosphate</text>
        <dbReference type="Rhea" id="RHEA:47848"/>
        <dbReference type="ChEBI" id="CHEBI:15378"/>
        <dbReference type="ChEBI" id="CHEBI:16526"/>
        <dbReference type="ChEBI" id="CHEBI:33019"/>
        <dbReference type="ChEBI" id="CHEBI:37575"/>
        <dbReference type="ChEBI" id="CHEBI:57841"/>
        <dbReference type="ChEBI" id="CHEBI:62890"/>
        <dbReference type="EC" id="2.5.1.3"/>
    </reaction>
</comment>
<feature type="binding site" evidence="9">
    <location>
        <position position="169"/>
    </location>
    <ligand>
        <name>2-[(2R,5Z)-2-carboxy-4-methylthiazol-5(2H)-ylidene]ethyl phosphate</name>
        <dbReference type="ChEBI" id="CHEBI:62899"/>
    </ligand>
</feature>
<dbReference type="UniPathway" id="UPA00060">
    <property type="reaction ID" value="UER00141"/>
</dbReference>
<dbReference type="PANTHER" id="PTHR20857:SF15">
    <property type="entry name" value="THIAMINE-PHOSPHATE SYNTHASE"/>
    <property type="match status" value="1"/>
</dbReference>
<dbReference type="GO" id="GO:0004789">
    <property type="term" value="F:thiamine-phosphate diphosphorylase activity"/>
    <property type="evidence" value="ECO:0007669"/>
    <property type="project" value="UniProtKB-UniRule"/>
</dbReference>